<reference evidence="2" key="1">
    <citation type="submission" date="2020-07" db="EMBL/GenBank/DDBJ databases">
        <authorList>
            <person name="Tarantini F.S."/>
            <person name="Hong K.W."/>
            <person name="Chan K.G."/>
        </authorList>
    </citation>
    <scope>NUCLEOTIDE SEQUENCE</scope>
    <source>
        <strain evidence="2">32-07</strain>
    </source>
</reference>
<dbReference type="GO" id="GO:0051301">
    <property type="term" value="P:cell division"/>
    <property type="evidence" value="ECO:0007669"/>
    <property type="project" value="UniProtKB-KW"/>
</dbReference>
<dbReference type="InterPro" id="IPR027417">
    <property type="entry name" value="P-loop_NTPase"/>
</dbReference>
<proteinExistence type="predicted"/>
<evidence type="ECO:0000256" key="1">
    <source>
        <dbReference type="SAM" id="Phobius"/>
    </source>
</evidence>
<keyword evidence="1" id="KW-1133">Transmembrane helix</keyword>
<sequence>MESSEEREPPAVDLVKHATELLRCSDDEIQIAEPEDLDVLEGRVVDAPLGPVAAVRGMLAEAAGHRYTQTAVRQVLYVAGGVLVLIRRVWDSRTTARYERMLRAAEAGGDQQATLEWEARAAAFRRDRHDRRMDLLNVPLQIVSALPKLAAGAAVLLIGPGILVAVANDDPRQITAPVQGLAHLVQFLIVVAGAIWVPVLLATPCAMAAALWSLGRTRAHTPGWLVSAADADVDLTIDETTIARALEALRIPQITAHFKQGLPLQYLTPARRDGRGTHAIVRLPPGVTAERIARRRADLATGLHRLAKEVWPTTGSEAGIVDLWIADKGVLTEGAGPYPPLEEGATDLFKGVPFGRTLRGDPITAPIMDSNTITGGMPGQGKSSATRAIMAGVALDPAAELRIWVPDTNYDFDAFQPRCSRFVRGDDAAHIAQIRDDLLELSEDVQRRGDLLVQYEVTAVTRALADAGIGLHPLVCLLEEAHVAFQHPRYGEEISGLYIDIVKLGRKRGIHMITSTQAPTKDSMPRAITRNCSVGIAFAVGDHYANDALLGQGAYASGHRATELIPGIDRGTAVVKGFTGQRSQIVQVYFLSADKSNDQVTPIIERSLAEIERGGRAVPGTDRFRPGRHAQDLLADLDRVLGAERIRLADVTVLLRELAPAYGPYLTLTGVQLRDWLTQLGVRVTNTGNVLRLDPAEVRHALAKRDIPAPGHDQ</sequence>
<keyword evidence="2" id="KW-0131">Cell cycle</keyword>
<keyword evidence="1" id="KW-0472">Membrane</keyword>
<evidence type="ECO:0000313" key="2">
    <source>
        <dbReference type="EMBL" id="QXJ25968.1"/>
    </source>
</evidence>
<evidence type="ECO:0000313" key="3">
    <source>
        <dbReference type="Proteomes" id="UP001049518"/>
    </source>
</evidence>
<name>A0ABX8R549_9ACTN</name>
<accession>A0ABX8R549</accession>
<feature type="transmembrane region" description="Helical" evidence="1">
    <location>
        <begin position="149"/>
        <end position="167"/>
    </location>
</feature>
<dbReference type="SUPFAM" id="SSF52540">
    <property type="entry name" value="P-loop containing nucleoside triphosphate hydrolases"/>
    <property type="match status" value="1"/>
</dbReference>
<dbReference type="EMBL" id="CP059572">
    <property type="protein sequence ID" value="QXJ25968.1"/>
    <property type="molecule type" value="Genomic_DNA"/>
</dbReference>
<feature type="transmembrane region" description="Helical" evidence="1">
    <location>
        <begin position="187"/>
        <end position="212"/>
    </location>
</feature>
<gene>
    <name evidence="2" type="ORF">AGRA3207_007539</name>
</gene>
<keyword evidence="1" id="KW-0812">Transmembrane</keyword>
<keyword evidence="2" id="KW-0132">Cell division</keyword>
<dbReference type="Gene3D" id="3.40.50.300">
    <property type="entry name" value="P-loop containing nucleotide triphosphate hydrolases"/>
    <property type="match status" value="1"/>
</dbReference>
<dbReference type="Proteomes" id="UP001049518">
    <property type="component" value="Chromosome"/>
</dbReference>
<dbReference type="RefSeq" id="WP_231332183.1">
    <property type="nucleotide sequence ID" value="NZ_CP059572.1"/>
</dbReference>
<keyword evidence="3" id="KW-1185">Reference proteome</keyword>
<protein>
    <submittedName>
        <fullName evidence="2">Cell division protein FtsK</fullName>
    </submittedName>
</protein>
<organism evidence="2 3">
    <name type="scientific">Actinomadura graeca</name>
    <dbReference type="NCBI Taxonomy" id="2750812"/>
    <lineage>
        <taxon>Bacteria</taxon>
        <taxon>Bacillati</taxon>
        <taxon>Actinomycetota</taxon>
        <taxon>Actinomycetes</taxon>
        <taxon>Streptosporangiales</taxon>
        <taxon>Thermomonosporaceae</taxon>
        <taxon>Actinomadura</taxon>
    </lineage>
</organism>